<keyword evidence="5 6" id="KW-0472">Membrane</keyword>
<feature type="transmembrane region" description="Helical" evidence="6">
    <location>
        <begin position="810"/>
        <end position="833"/>
    </location>
</feature>
<feature type="transmembrane region" description="Helical" evidence="6">
    <location>
        <begin position="722"/>
        <end position="741"/>
    </location>
</feature>
<reference evidence="9 10" key="1">
    <citation type="journal article" date="2015" name="Genome Announc.">
        <title>Expanding the biotechnology potential of lactobacilli through comparative genomics of 213 strains and associated genera.</title>
        <authorList>
            <person name="Sun Z."/>
            <person name="Harris H.M."/>
            <person name="McCann A."/>
            <person name="Guo C."/>
            <person name="Argimon S."/>
            <person name="Zhang W."/>
            <person name="Yang X."/>
            <person name="Jeffery I.B."/>
            <person name="Cooney J.C."/>
            <person name="Kagawa T.F."/>
            <person name="Liu W."/>
            <person name="Song Y."/>
            <person name="Salvetti E."/>
            <person name="Wrobel A."/>
            <person name="Rasinkangas P."/>
            <person name="Parkhill J."/>
            <person name="Rea M.C."/>
            <person name="O'Sullivan O."/>
            <person name="Ritari J."/>
            <person name="Douillard F.P."/>
            <person name="Paul Ross R."/>
            <person name="Yang R."/>
            <person name="Briner A.E."/>
            <person name="Felis G.E."/>
            <person name="de Vos W.M."/>
            <person name="Barrangou R."/>
            <person name="Klaenhammer T.R."/>
            <person name="Caufield P.W."/>
            <person name="Cui Y."/>
            <person name="Zhang H."/>
            <person name="O'Toole P.W."/>
        </authorList>
    </citation>
    <scope>NUCLEOTIDE SEQUENCE [LARGE SCALE GENOMIC DNA]</scope>
    <source>
        <strain evidence="9 10">DSM 20634</strain>
    </source>
</reference>
<feature type="domain" description="MacB-like periplasmic core" evidence="8">
    <location>
        <begin position="15"/>
        <end position="200"/>
    </location>
</feature>
<feature type="transmembrane region" description="Helical" evidence="6">
    <location>
        <begin position="774"/>
        <end position="798"/>
    </location>
</feature>
<evidence type="ECO:0000256" key="5">
    <source>
        <dbReference type="ARBA" id="ARBA00023136"/>
    </source>
</evidence>
<dbReference type="InterPro" id="IPR038766">
    <property type="entry name" value="Membrane_comp_ABC_pdt"/>
</dbReference>
<keyword evidence="3 6" id="KW-0812">Transmembrane</keyword>
<gene>
    <name evidence="9" type="ORF">FC26_GL000304</name>
</gene>
<feature type="transmembrane region" description="Helical" evidence="6">
    <location>
        <begin position="12"/>
        <end position="29"/>
    </location>
</feature>
<dbReference type="InterPro" id="IPR003838">
    <property type="entry name" value="ABC3_permease_C"/>
</dbReference>
<sequence length="851" mass="94524">MWRNIRGSLGRFIAIVLIIMLGVITFVGVKATGPALNDSLNKTVKDLHLSDVQLMSSTGFTKQDVKTAEKVAGAQAEAVKFKYVTGGADSYAVALYGYNAANQQNQLALRTGHLPKNRHQIVLDYRAQEKYGYHLGQHFTFDRSAKLRHRTYTIVGFADSPSYIDSSVRGSANVGDGTVKFFAYIPASQMNLATATLLNVSFQKLQHTDTFSDQYDRAVDRRVAQLKTVFKARAKTRSTALLKQAAPQLATQQQQLDQARQQLVASGLSTAQAKQQLQPQQAQLNAALQKAQRAVKTTYTWQTRDDLPGFAAYGESSDRIAAIANVFPVFFFLVAALITFTTITRMVEEARAQIGTFKALGYSKTAIARNYLNYAFLAGMIGTVIGAFVGNLSLPRLVLSLYRSYIPLTAVVHLQWGLFGISLLVAMLTTVGAALLVVRRELEEKPAELMRPRSPKSAKRVLLEKITPLWRRLNFNQKVSYRNMFRYKSRMLMTIIGIAGGTGLILTGYGIQNSIGASGTKQYGEVVKYQALVRLAHDDQDHQAVKILQNNAQYRRHTQISANVGDVRSHGHKVDDVNIFVPSSTKQIKQFIRLRSTENQHAIQLKQHGVVLSEKMAQKLNVQVGDSVKVTTTDHDHGTAKVTAITQNYVGDYLYASPAAYRHLFGQTAANNTLLVSLKHQTQHQRDQLAHRLLKDGDTQGTSYTSDQRQTITTMSGSLDTVVLIFILLSGVLSFVVLYNLTNINVSERIRELSTIKVLGFYDREVTMYIVRENIMLTLIGIVLGYGVGNLLTAYILHQAATDQVIFPLTIYWPGYVVATLLMVAFTVIVMGVTHRRLKRVDMVSALKSNE</sequence>
<dbReference type="AlphaFoldDB" id="A0A0R2AB53"/>
<protein>
    <submittedName>
        <fullName evidence="9">Antimicrobial peptide ABC transporter permease</fullName>
    </submittedName>
</protein>
<name>A0A0R2AB53_9LACO</name>
<dbReference type="STRING" id="1423813.FC26_GL000304"/>
<dbReference type="Pfam" id="PF12704">
    <property type="entry name" value="MacB_PCD"/>
    <property type="match status" value="1"/>
</dbReference>
<dbReference type="Pfam" id="PF02687">
    <property type="entry name" value="FtsX"/>
    <property type="match status" value="2"/>
</dbReference>
<evidence type="ECO:0000313" key="9">
    <source>
        <dbReference type="EMBL" id="KRM60822.1"/>
    </source>
</evidence>
<keyword evidence="4 6" id="KW-1133">Transmembrane helix</keyword>
<dbReference type="PANTHER" id="PTHR30287:SF1">
    <property type="entry name" value="INNER MEMBRANE PROTEIN"/>
    <property type="match status" value="1"/>
</dbReference>
<feature type="transmembrane region" description="Helical" evidence="6">
    <location>
        <begin position="371"/>
        <end position="394"/>
    </location>
</feature>
<feature type="transmembrane region" description="Helical" evidence="6">
    <location>
        <begin position="491"/>
        <end position="511"/>
    </location>
</feature>
<evidence type="ECO:0000256" key="2">
    <source>
        <dbReference type="ARBA" id="ARBA00022475"/>
    </source>
</evidence>
<feature type="domain" description="ABC3 transporter permease C-terminal" evidence="7">
    <location>
        <begin position="325"/>
        <end position="440"/>
    </location>
</feature>
<keyword evidence="2" id="KW-1003">Cell membrane</keyword>
<evidence type="ECO:0000256" key="3">
    <source>
        <dbReference type="ARBA" id="ARBA00022692"/>
    </source>
</evidence>
<evidence type="ECO:0000256" key="4">
    <source>
        <dbReference type="ARBA" id="ARBA00022989"/>
    </source>
</evidence>
<evidence type="ECO:0000313" key="10">
    <source>
        <dbReference type="Proteomes" id="UP000051733"/>
    </source>
</evidence>
<dbReference type="GO" id="GO:0005886">
    <property type="term" value="C:plasma membrane"/>
    <property type="evidence" value="ECO:0007669"/>
    <property type="project" value="UniProtKB-SubCell"/>
</dbReference>
<evidence type="ECO:0000256" key="1">
    <source>
        <dbReference type="ARBA" id="ARBA00004651"/>
    </source>
</evidence>
<dbReference type="Proteomes" id="UP000051733">
    <property type="component" value="Unassembled WGS sequence"/>
</dbReference>
<organism evidence="9 10">
    <name type="scientific">Paucilactobacillus vaccinostercus DSM 20634</name>
    <dbReference type="NCBI Taxonomy" id="1423813"/>
    <lineage>
        <taxon>Bacteria</taxon>
        <taxon>Bacillati</taxon>
        <taxon>Bacillota</taxon>
        <taxon>Bacilli</taxon>
        <taxon>Lactobacillales</taxon>
        <taxon>Lactobacillaceae</taxon>
        <taxon>Paucilactobacillus</taxon>
    </lineage>
</organism>
<evidence type="ECO:0000259" key="7">
    <source>
        <dbReference type="Pfam" id="PF02687"/>
    </source>
</evidence>
<comment type="subcellular location">
    <subcellularLocation>
        <location evidence="1">Cell membrane</location>
        <topology evidence="1">Multi-pass membrane protein</topology>
    </subcellularLocation>
</comment>
<dbReference type="EMBL" id="AYYY01000061">
    <property type="protein sequence ID" value="KRM60822.1"/>
    <property type="molecule type" value="Genomic_DNA"/>
</dbReference>
<keyword evidence="10" id="KW-1185">Reference proteome</keyword>
<dbReference type="InterPro" id="IPR025857">
    <property type="entry name" value="MacB_PCD"/>
</dbReference>
<dbReference type="PATRIC" id="fig|1423813.3.peg.313"/>
<dbReference type="PANTHER" id="PTHR30287">
    <property type="entry name" value="MEMBRANE COMPONENT OF PREDICTED ABC SUPERFAMILY METABOLITE UPTAKE TRANSPORTER"/>
    <property type="match status" value="1"/>
</dbReference>
<proteinExistence type="predicted"/>
<accession>A0A0R2AB53</accession>
<feature type="transmembrane region" description="Helical" evidence="6">
    <location>
        <begin position="414"/>
        <end position="438"/>
    </location>
</feature>
<evidence type="ECO:0000256" key="6">
    <source>
        <dbReference type="SAM" id="Phobius"/>
    </source>
</evidence>
<feature type="domain" description="ABC3 transporter permease C-terminal" evidence="7">
    <location>
        <begin position="725"/>
        <end position="840"/>
    </location>
</feature>
<feature type="transmembrane region" description="Helical" evidence="6">
    <location>
        <begin position="320"/>
        <end position="343"/>
    </location>
</feature>
<evidence type="ECO:0000259" key="8">
    <source>
        <dbReference type="Pfam" id="PF12704"/>
    </source>
</evidence>
<comment type="caution">
    <text evidence="9">The sequence shown here is derived from an EMBL/GenBank/DDBJ whole genome shotgun (WGS) entry which is preliminary data.</text>
</comment>